<protein>
    <recommendedName>
        <fullName evidence="8">Amino acid permease/ SLC12A domain-containing protein</fullName>
    </recommendedName>
</protein>
<dbReference type="AlphaFoldDB" id="A0A9P8PNH7"/>
<dbReference type="FunFam" id="1.20.1740.10:FF:000001">
    <property type="entry name" value="Amino acid permease"/>
    <property type="match status" value="1"/>
</dbReference>
<keyword evidence="3" id="KW-0813">Transport</keyword>
<evidence type="ECO:0000259" key="8">
    <source>
        <dbReference type="Pfam" id="PF00324"/>
    </source>
</evidence>
<feature type="transmembrane region" description="Helical" evidence="7">
    <location>
        <begin position="405"/>
        <end position="427"/>
    </location>
</feature>
<feature type="transmembrane region" description="Helical" evidence="7">
    <location>
        <begin position="182"/>
        <end position="202"/>
    </location>
</feature>
<evidence type="ECO:0000313" key="9">
    <source>
        <dbReference type="EMBL" id="KAH3675383.1"/>
    </source>
</evidence>
<reference evidence="9" key="2">
    <citation type="submission" date="2021-01" db="EMBL/GenBank/DDBJ databases">
        <authorList>
            <person name="Schikora-Tamarit M.A."/>
        </authorList>
    </citation>
    <scope>NUCLEOTIDE SEQUENCE</scope>
    <source>
        <strain evidence="9">NCAIM Y.01608</strain>
    </source>
</reference>
<dbReference type="Pfam" id="PF00324">
    <property type="entry name" value="AA_permease"/>
    <property type="match status" value="1"/>
</dbReference>
<name>A0A9P8PNH7_9ASCO</name>
<feature type="transmembrane region" description="Helical" evidence="7">
    <location>
        <begin position="448"/>
        <end position="473"/>
    </location>
</feature>
<evidence type="ECO:0000256" key="7">
    <source>
        <dbReference type="SAM" id="Phobius"/>
    </source>
</evidence>
<evidence type="ECO:0000313" key="10">
    <source>
        <dbReference type="Proteomes" id="UP000788993"/>
    </source>
</evidence>
<keyword evidence="6 7" id="KW-0472">Membrane</keyword>
<keyword evidence="10" id="KW-1185">Reference proteome</keyword>
<dbReference type="PIRSF" id="PIRSF006060">
    <property type="entry name" value="AA_transporter"/>
    <property type="match status" value="1"/>
</dbReference>
<feature type="transmembrane region" description="Helical" evidence="7">
    <location>
        <begin position="77"/>
        <end position="97"/>
    </location>
</feature>
<keyword evidence="4 7" id="KW-0812">Transmembrane</keyword>
<feature type="transmembrane region" description="Helical" evidence="7">
    <location>
        <begin position="374"/>
        <end position="393"/>
    </location>
</feature>
<dbReference type="GO" id="GO:0016020">
    <property type="term" value="C:membrane"/>
    <property type="evidence" value="ECO:0007669"/>
    <property type="project" value="UniProtKB-SubCell"/>
</dbReference>
<gene>
    <name evidence="9" type="ORF">OGATHE_001723</name>
</gene>
<organism evidence="9 10">
    <name type="scientific">Ogataea polymorpha</name>
    <dbReference type="NCBI Taxonomy" id="460523"/>
    <lineage>
        <taxon>Eukaryota</taxon>
        <taxon>Fungi</taxon>
        <taxon>Dikarya</taxon>
        <taxon>Ascomycota</taxon>
        <taxon>Saccharomycotina</taxon>
        <taxon>Pichiomycetes</taxon>
        <taxon>Pichiales</taxon>
        <taxon>Pichiaceae</taxon>
        <taxon>Ogataea</taxon>
    </lineage>
</organism>
<dbReference type="GO" id="GO:0015171">
    <property type="term" value="F:amino acid transmembrane transporter activity"/>
    <property type="evidence" value="ECO:0007669"/>
    <property type="project" value="TreeGrafter"/>
</dbReference>
<evidence type="ECO:0000256" key="4">
    <source>
        <dbReference type="ARBA" id="ARBA00022692"/>
    </source>
</evidence>
<comment type="subcellular location">
    <subcellularLocation>
        <location evidence="1">Membrane</location>
        <topology evidence="1">Multi-pass membrane protein</topology>
    </subcellularLocation>
</comment>
<feature type="transmembrane region" description="Helical" evidence="7">
    <location>
        <begin position="277"/>
        <end position="296"/>
    </location>
</feature>
<reference evidence="9" key="1">
    <citation type="journal article" date="2021" name="Open Biol.">
        <title>Shared evolutionary footprints suggest mitochondrial oxidative damage underlies multiple complex I losses in fungi.</title>
        <authorList>
            <person name="Schikora-Tamarit M.A."/>
            <person name="Marcet-Houben M."/>
            <person name="Nosek J."/>
            <person name="Gabaldon T."/>
        </authorList>
    </citation>
    <scope>NUCLEOTIDE SEQUENCE</scope>
    <source>
        <strain evidence="9">NCAIM Y.01608</strain>
    </source>
</reference>
<evidence type="ECO:0000256" key="3">
    <source>
        <dbReference type="ARBA" id="ARBA00022448"/>
    </source>
</evidence>
<dbReference type="EMBL" id="JAEUBD010000382">
    <property type="protein sequence ID" value="KAH3675383.1"/>
    <property type="molecule type" value="Genomic_DNA"/>
</dbReference>
<dbReference type="Gene3D" id="1.20.1740.10">
    <property type="entry name" value="Amino acid/polyamine transporter I"/>
    <property type="match status" value="1"/>
</dbReference>
<evidence type="ECO:0000256" key="2">
    <source>
        <dbReference type="ARBA" id="ARBA00006983"/>
    </source>
</evidence>
<dbReference type="InterPro" id="IPR050524">
    <property type="entry name" value="APC_YAT"/>
</dbReference>
<feature type="transmembrane region" description="Helical" evidence="7">
    <location>
        <begin position="236"/>
        <end position="257"/>
    </location>
</feature>
<evidence type="ECO:0000256" key="5">
    <source>
        <dbReference type="ARBA" id="ARBA00022989"/>
    </source>
</evidence>
<dbReference type="Proteomes" id="UP000788993">
    <property type="component" value="Unassembled WGS sequence"/>
</dbReference>
<keyword evidence="5 7" id="KW-1133">Transmembrane helix</keyword>
<comment type="caution">
    <text evidence="9">The sequence shown here is derived from an EMBL/GenBank/DDBJ whole genome shotgun (WGS) entry which is preliminary data.</text>
</comment>
<sequence>MSKANFGNSEEEGKSVANLETVSIVPKDSASELFAVDDTHLKRTLKDRHIGMIALVSVFGTGLFLSSGGTLAKTGPVGILIAYAVIGTIVGLNQIAFAEVAALAPLTGSTIRHSEIFIDEAVGFAYGYLSLWQHLLPGGLVSAALIIQYWSKLSPAVWISVLAVPIAITNLFSIRIYGEVEFVFALLKISLIGILVLAGLVLDLGGVQGQERLGFHYWKDPGPFAEFVKTGNTGRFIGFWAALSSVVYSYGGVQGIALLAGETRNPRTNIPRAAKRILYRVVALYMIAVFVLSLIVPYNDKKIAVSDGTAAHSPYVVAFERGGIKVLPHVVNALTLTSAWSEANAGIASSARVLFSLAAKKQAPRVFLKTSKRLNVPFVGVVLALLFLALSYMSIDSTAATVFSWFQNITSSNLLLGWILISICHIRMNRALKVQGYKRSDLPYHNRLAPAGAWISLIASVVLLLTGGFTTFIHGNWQTSTFVSAYCSPLLFVIFYLAWKITKRTPQIDLQDIIIPVLMEDYKTRPENDVPRKGIYKFISLLWS</sequence>
<dbReference type="PANTHER" id="PTHR43341:SF18">
    <property type="entry name" value="AMINO ACID PERMEASE_ SLC12A DOMAIN-CONTAINING PROTEIN"/>
    <property type="match status" value="1"/>
</dbReference>
<feature type="transmembrane region" description="Helical" evidence="7">
    <location>
        <begin position="49"/>
        <end position="65"/>
    </location>
</feature>
<comment type="similarity">
    <text evidence="2">Belongs to the amino acid-polyamine-organocation (APC) superfamily. YAT (TC 2.A.3.10) family.</text>
</comment>
<feature type="transmembrane region" description="Helical" evidence="7">
    <location>
        <begin position="157"/>
        <end position="176"/>
    </location>
</feature>
<evidence type="ECO:0000256" key="1">
    <source>
        <dbReference type="ARBA" id="ARBA00004141"/>
    </source>
</evidence>
<feature type="transmembrane region" description="Helical" evidence="7">
    <location>
        <begin position="131"/>
        <end position="150"/>
    </location>
</feature>
<dbReference type="InterPro" id="IPR004841">
    <property type="entry name" value="AA-permease/SLC12A_dom"/>
</dbReference>
<evidence type="ECO:0000256" key="6">
    <source>
        <dbReference type="ARBA" id="ARBA00023136"/>
    </source>
</evidence>
<dbReference type="PANTHER" id="PTHR43341">
    <property type="entry name" value="AMINO ACID PERMEASE"/>
    <property type="match status" value="1"/>
</dbReference>
<feature type="transmembrane region" description="Helical" evidence="7">
    <location>
        <begin position="479"/>
        <end position="499"/>
    </location>
</feature>
<feature type="domain" description="Amino acid permease/ SLC12A" evidence="8">
    <location>
        <begin position="49"/>
        <end position="506"/>
    </location>
</feature>
<accession>A0A9P8PNH7</accession>
<proteinExistence type="inferred from homology"/>